<sequence length="307" mass="31286">MIAVIGLLLIGFAGGQLLFPRTVVAPDRVVAVETESSPVAEAVATMPDLLGLTSDVVARVLADAGITSAVTTMTAPAAGPEGVVTEQVPTPGDEAIGGVTITLSESVATPELIGTQLSEARRLVESLGAVVHVTRDVDPTVADGTVLSIDPEAGEPLGPVLRVVVADAGDALSLSALPFAEPTSCRAVDSAMLNGIAVQDSVACRFDDGAAAGEWVLSRRVSALEATIGVSDRGDVGRAAVRVLGDGKVLAEATAAYGETTQVRVDLREVLRLRIEIIAVDGEPVAVLGDARLLGTSEQLADLEASR</sequence>
<dbReference type="Proteomes" id="UP000516117">
    <property type="component" value="Chromosome"/>
</dbReference>
<reference evidence="2 3" key="1">
    <citation type="submission" date="2020-08" db="EMBL/GenBank/DDBJ databases">
        <title>Genome sequence of Tessaracoccus defluvii JCM 17540T.</title>
        <authorList>
            <person name="Hyun D.-W."/>
            <person name="Bae J.-W."/>
        </authorList>
    </citation>
    <scope>NUCLEOTIDE SEQUENCE [LARGE SCALE GENOMIC DNA]</scope>
    <source>
        <strain evidence="2 3">JCM 17540</strain>
    </source>
</reference>
<dbReference type="Gene3D" id="2.60.120.1060">
    <property type="entry name" value="NPCBM/NEW2 domain"/>
    <property type="match status" value="1"/>
</dbReference>
<dbReference type="Pfam" id="PF08305">
    <property type="entry name" value="NPCBM"/>
    <property type="match status" value="1"/>
</dbReference>
<organism evidence="2 3">
    <name type="scientific">Tessaracoccus defluvii</name>
    <dbReference type="NCBI Taxonomy" id="1285901"/>
    <lineage>
        <taxon>Bacteria</taxon>
        <taxon>Bacillati</taxon>
        <taxon>Actinomycetota</taxon>
        <taxon>Actinomycetes</taxon>
        <taxon>Propionibacteriales</taxon>
        <taxon>Propionibacteriaceae</taxon>
        <taxon>Tessaracoccus</taxon>
    </lineage>
</organism>
<dbReference type="CDD" id="cd06577">
    <property type="entry name" value="PASTA_pknB"/>
    <property type="match status" value="2"/>
</dbReference>
<dbReference type="EMBL" id="CP060789">
    <property type="protein sequence ID" value="QNP54800.1"/>
    <property type="molecule type" value="Genomic_DNA"/>
</dbReference>
<gene>
    <name evidence="2" type="ORF">H9L22_10855</name>
</gene>
<dbReference type="SMART" id="SM00740">
    <property type="entry name" value="PASTA"/>
    <property type="match status" value="2"/>
</dbReference>
<evidence type="ECO:0000313" key="3">
    <source>
        <dbReference type="Proteomes" id="UP000516117"/>
    </source>
</evidence>
<dbReference type="Pfam" id="PF03793">
    <property type="entry name" value="PASTA"/>
    <property type="match status" value="2"/>
</dbReference>
<accession>A0A7H0H2N4</accession>
<dbReference type="Gene3D" id="3.30.10.20">
    <property type="match status" value="2"/>
</dbReference>
<name>A0A7H0H2N4_9ACTN</name>
<feature type="domain" description="PASTA" evidence="1">
    <location>
        <begin position="40"/>
        <end position="107"/>
    </location>
</feature>
<evidence type="ECO:0000259" key="1">
    <source>
        <dbReference type="PROSITE" id="PS51178"/>
    </source>
</evidence>
<dbReference type="RefSeq" id="WP_187719936.1">
    <property type="nucleotide sequence ID" value="NZ_CP060789.1"/>
</dbReference>
<keyword evidence="3" id="KW-1185">Reference proteome</keyword>
<proteinExistence type="predicted"/>
<dbReference type="PROSITE" id="PS51178">
    <property type="entry name" value="PASTA"/>
    <property type="match status" value="1"/>
</dbReference>
<protein>
    <submittedName>
        <fullName evidence="2">PASTA domain-containing protein</fullName>
    </submittedName>
</protein>
<dbReference type="InterPro" id="IPR038637">
    <property type="entry name" value="NPCBM_sf"/>
</dbReference>
<evidence type="ECO:0000313" key="2">
    <source>
        <dbReference type="EMBL" id="QNP54800.1"/>
    </source>
</evidence>
<dbReference type="AlphaFoldDB" id="A0A7H0H2N4"/>
<dbReference type="InterPro" id="IPR005543">
    <property type="entry name" value="PASTA_dom"/>
</dbReference>
<dbReference type="InterPro" id="IPR013222">
    <property type="entry name" value="Glyco_hyd_98_carb-bd"/>
</dbReference>
<dbReference type="KEGG" id="tdf:H9L22_10855"/>